<evidence type="ECO:0000256" key="2">
    <source>
        <dbReference type="ARBA" id="ARBA00022723"/>
    </source>
</evidence>
<protein>
    <submittedName>
        <fullName evidence="7">M20 family metallopeptidase</fullName>
    </submittedName>
</protein>
<feature type="domain" description="Peptidase M20 dimerisation" evidence="6">
    <location>
        <begin position="187"/>
        <end position="282"/>
    </location>
</feature>
<reference evidence="7 8" key="1">
    <citation type="submission" date="2020-04" db="EMBL/GenBank/DDBJ databases">
        <title>MicrobeNet Type strains.</title>
        <authorList>
            <person name="Nicholson A.C."/>
        </authorList>
    </citation>
    <scope>NUCLEOTIDE SEQUENCE [LARGE SCALE GENOMIC DNA]</scope>
    <source>
        <strain evidence="7 8">ATCC 23612</strain>
    </source>
</reference>
<evidence type="ECO:0000313" key="8">
    <source>
        <dbReference type="Proteomes" id="UP000553209"/>
    </source>
</evidence>
<dbReference type="Pfam" id="PF07687">
    <property type="entry name" value="M20_dimer"/>
    <property type="match status" value="1"/>
</dbReference>
<comment type="caution">
    <text evidence="7">The sequence shown here is derived from an EMBL/GenBank/DDBJ whole genome shotgun (WGS) entry which is preliminary data.</text>
</comment>
<accession>A0A7X6MCA2</accession>
<dbReference type="PANTHER" id="PTHR43808:SF9">
    <property type="entry name" value="BLL0789 PROTEIN"/>
    <property type="match status" value="1"/>
</dbReference>
<dbReference type="SUPFAM" id="SSF53187">
    <property type="entry name" value="Zn-dependent exopeptidases"/>
    <property type="match status" value="1"/>
</dbReference>
<dbReference type="PIRSF" id="PIRSF037238">
    <property type="entry name" value="Carboxypeptidase_G2"/>
    <property type="match status" value="1"/>
</dbReference>
<dbReference type="AlphaFoldDB" id="A0A7X6MCA2"/>
<dbReference type="InterPro" id="IPR001261">
    <property type="entry name" value="ArgE/DapE_CS"/>
</dbReference>
<dbReference type="PANTHER" id="PTHR43808">
    <property type="entry name" value="ACETYLORNITHINE DEACETYLASE"/>
    <property type="match status" value="1"/>
</dbReference>
<evidence type="ECO:0000313" key="7">
    <source>
        <dbReference type="EMBL" id="NKY97080.1"/>
    </source>
</evidence>
<evidence type="ECO:0000256" key="4">
    <source>
        <dbReference type="ARBA" id="ARBA00022833"/>
    </source>
</evidence>
<proteinExistence type="predicted"/>
<evidence type="ECO:0000259" key="6">
    <source>
        <dbReference type="Pfam" id="PF07687"/>
    </source>
</evidence>
<dbReference type="EMBL" id="JAAXPG010000004">
    <property type="protein sequence ID" value="NKY97080.1"/>
    <property type="molecule type" value="Genomic_DNA"/>
</dbReference>
<dbReference type="GO" id="GO:0046872">
    <property type="term" value="F:metal ion binding"/>
    <property type="evidence" value="ECO:0007669"/>
    <property type="project" value="UniProtKB-KW"/>
</dbReference>
<gene>
    <name evidence="7" type="ORF">HGB44_05240</name>
</gene>
<dbReference type="Gene3D" id="3.30.70.360">
    <property type="match status" value="1"/>
</dbReference>
<keyword evidence="3" id="KW-0378">Hydrolase</keyword>
<dbReference type="PROSITE" id="PS00758">
    <property type="entry name" value="ARGE_DAPE_CPG2_1"/>
    <property type="match status" value="1"/>
</dbReference>
<sequence length="385" mass="39928">MSQTVTARLADAAERALPGMIDDLRALVELETPSGDRDLLSAGLDGIEEWLVRRLGAPESRVRYDGGSFGDVLEVSYPGTGSGTVLFVSHYDTVWPAGTLAGWPVTVDGDRFSGPGCFDMKAGIVQSAWALRLLRELDLPRPAVRMLLTGDEEIGSPASRPHIERASEGVDLTLVLEPSREGMPKTRRKGMGIFDVDVRGVESHAGLDPAAGASAVHALAQVLPALAALSAPELGTTVNVGRVSGGTGYNVVAGHARCGVDVRVQDPAEMARVDAGLAALAAADPRVAVEVTGGWNRPPMNPNPPSEEAFGLLREVAGELGASLEEVSVGGASDANFVSALGRPVLDGLGAVGAGPHSRDEHVLVGGTPRQVALVAGLMERIAGR</sequence>
<name>A0A7X6MCA2_9ACTN</name>
<evidence type="ECO:0000256" key="1">
    <source>
        <dbReference type="ARBA" id="ARBA00001947"/>
    </source>
</evidence>
<dbReference type="InterPro" id="IPR050072">
    <property type="entry name" value="Peptidase_M20A"/>
</dbReference>
<dbReference type="InterPro" id="IPR036264">
    <property type="entry name" value="Bact_exopeptidase_dim_dom"/>
</dbReference>
<dbReference type="CDD" id="cd03885">
    <property type="entry name" value="M20_CPDG2"/>
    <property type="match status" value="1"/>
</dbReference>
<dbReference type="Proteomes" id="UP000553209">
    <property type="component" value="Unassembled WGS sequence"/>
</dbReference>
<evidence type="ECO:0000256" key="5">
    <source>
        <dbReference type="PIRSR" id="PIRSR037238-1"/>
    </source>
</evidence>
<dbReference type="InterPro" id="IPR002933">
    <property type="entry name" value="Peptidase_M20"/>
</dbReference>
<dbReference type="InterPro" id="IPR011650">
    <property type="entry name" value="Peptidase_M20_dimer"/>
</dbReference>
<keyword evidence="4" id="KW-0862">Zinc</keyword>
<dbReference type="Pfam" id="PF01546">
    <property type="entry name" value="Peptidase_M20"/>
    <property type="match status" value="1"/>
</dbReference>
<feature type="active site" evidence="5">
    <location>
        <position position="92"/>
    </location>
</feature>
<dbReference type="InterPro" id="IPR017150">
    <property type="entry name" value="Pept_M20_glutamate_carboxypep"/>
</dbReference>
<comment type="cofactor">
    <cofactor evidence="1">
        <name>Zn(2+)</name>
        <dbReference type="ChEBI" id="CHEBI:29105"/>
    </cofactor>
</comment>
<keyword evidence="8" id="KW-1185">Reference proteome</keyword>
<dbReference type="SUPFAM" id="SSF55031">
    <property type="entry name" value="Bacterial exopeptidase dimerisation domain"/>
    <property type="match status" value="1"/>
</dbReference>
<feature type="active site" description="Proton acceptor" evidence="5">
    <location>
        <position position="152"/>
    </location>
</feature>
<dbReference type="RefSeq" id="WP_061082547.1">
    <property type="nucleotide sequence ID" value="NZ_JAAXPG010000004.1"/>
</dbReference>
<dbReference type="Gene3D" id="3.40.630.10">
    <property type="entry name" value="Zn peptidases"/>
    <property type="match status" value="1"/>
</dbReference>
<keyword evidence="2" id="KW-0479">Metal-binding</keyword>
<evidence type="ECO:0000256" key="3">
    <source>
        <dbReference type="ARBA" id="ARBA00022801"/>
    </source>
</evidence>
<dbReference type="GO" id="GO:0016787">
    <property type="term" value="F:hydrolase activity"/>
    <property type="evidence" value="ECO:0007669"/>
    <property type="project" value="UniProtKB-KW"/>
</dbReference>
<organism evidence="7 8">
    <name type="scientific">Nocardiopsis alborubida</name>
    <dbReference type="NCBI Taxonomy" id="146802"/>
    <lineage>
        <taxon>Bacteria</taxon>
        <taxon>Bacillati</taxon>
        <taxon>Actinomycetota</taxon>
        <taxon>Actinomycetes</taxon>
        <taxon>Streptosporangiales</taxon>
        <taxon>Nocardiopsidaceae</taxon>
        <taxon>Nocardiopsis</taxon>
    </lineage>
</organism>